<dbReference type="RefSeq" id="WP_379910138.1">
    <property type="nucleotide sequence ID" value="NZ_JBHSWE010000001.1"/>
</dbReference>
<name>A0ABW2A2D5_9GAMM</name>
<comment type="caution">
    <text evidence="1">The sequence shown here is derived from an EMBL/GenBank/DDBJ whole genome shotgun (WGS) entry which is preliminary data.</text>
</comment>
<sequence length="260" mass="28713">MYAIIGDYLDIELSEAAAQIHRNCALSAQQYHLPGTLAPATEMLMLPERTLLAEMPGPRELALYADRFPEPPPLPEPVDATVAPAAPEFADARAYRQTLERLRSGYELHTRPAHILQALLLGLSQGLGIERLTLQVVQPVDKKLKTAQVIGIDALDPLAQCQAELADAPLMRQLCQRPTCVWINDENRAKLVPLLPAEYRTVLTGQDGLLMSVFMKERPVAVIYGDLGHNGPVTAFHRDHFRDLCGAASQGLRRMLTRNA</sequence>
<dbReference type="EMBL" id="JBHSWE010000001">
    <property type="protein sequence ID" value="MFC6671640.1"/>
    <property type="molecule type" value="Genomic_DNA"/>
</dbReference>
<protein>
    <recommendedName>
        <fullName evidence="3">DUF484 family protein</fullName>
    </recommendedName>
</protein>
<organism evidence="1 2">
    <name type="scientific">Marinobacterium aestuariivivens</name>
    <dbReference type="NCBI Taxonomy" id="1698799"/>
    <lineage>
        <taxon>Bacteria</taxon>
        <taxon>Pseudomonadati</taxon>
        <taxon>Pseudomonadota</taxon>
        <taxon>Gammaproteobacteria</taxon>
        <taxon>Oceanospirillales</taxon>
        <taxon>Oceanospirillaceae</taxon>
        <taxon>Marinobacterium</taxon>
    </lineage>
</organism>
<evidence type="ECO:0000313" key="2">
    <source>
        <dbReference type="Proteomes" id="UP001596422"/>
    </source>
</evidence>
<evidence type="ECO:0000313" key="1">
    <source>
        <dbReference type="EMBL" id="MFC6671640.1"/>
    </source>
</evidence>
<proteinExistence type="predicted"/>
<reference evidence="2" key="1">
    <citation type="journal article" date="2019" name="Int. J. Syst. Evol. Microbiol.">
        <title>The Global Catalogue of Microorganisms (GCM) 10K type strain sequencing project: providing services to taxonomists for standard genome sequencing and annotation.</title>
        <authorList>
            <consortium name="The Broad Institute Genomics Platform"/>
            <consortium name="The Broad Institute Genome Sequencing Center for Infectious Disease"/>
            <person name="Wu L."/>
            <person name="Ma J."/>
        </authorList>
    </citation>
    <scope>NUCLEOTIDE SEQUENCE [LARGE SCALE GENOMIC DNA]</scope>
    <source>
        <strain evidence="2">NBRC 111756</strain>
    </source>
</reference>
<evidence type="ECO:0008006" key="3">
    <source>
        <dbReference type="Google" id="ProtNLM"/>
    </source>
</evidence>
<keyword evidence="2" id="KW-1185">Reference proteome</keyword>
<dbReference type="Proteomes" id="UP001596422">
    <property type="component" value="Unassembled WGS sequence"/>
</dbReference>
<accession>A0ABW2A2D5</accession>
<gene>
    <name evidence="1" type="ORF">ACFQDL_17370</name>
</gene>